<accession>A0ABT0S9N1</accession>
<dbReference type="PROSITE" id="PS51354">
    <property type="entry name" value="GLUTAREDOXIN_2"/>
    <property type="match status" value="1"/>
</dbReference>
<dbReference type="PROSITE" id="PS50404">
    <property type="entry name" value="GST_NTER"/>
    <property type="match status" value="1"/>
</dbReference>
<dbReference type="EMBL" id="JAMGBB010000001">
    <property type="protein sequence ID" value="MCL6741109.1"/>
    <property type="molecule type" value="Genomic_DNA"/>
</dbReference>
<dbReference type="PANTHER" id="PTHR42673">
    <property type="entry name" value="MALEYLACETOACETATE ISOMERASE"/>
    <property type="match status" value="1"/>
</dbReference>
<sequence length="214" mass="24387">MKVRAILDYKGVEYEAVNPLAWQRRIRQRGGIGKVPALEIDGEMIVDSTDIAYALDARFPEPPLLPQDLRQRALCHALEDWADESLYFIGLYYRWYEAEGRKPIRLVFGNSLGGRLVYRFYLRRILGQIRSQGTLRKPVEHVRRDLDRHLDAIEALLKPGPYLLGDAPYLCDFALLGQLRYLKSTPVGGKAVEPYSSIRRYLLQGKATLASPAA</sequence>
<evidence type="ECO:0000313" key="3">
    <source>
        <dbReference type="EMBL" id="MCL6741109.1"/>
    </source>
</evidence>
<keyword evidence="4" id="KW-1185">Reference proteome</keyword>
<dbReference type="Proteomes" id="UP001165383">
    <property type="component" value="Unassembled WGS sequence"/>
</dbReference>
<comment type="caution">
    <text evidence="3">The sequence shown here is derived from an EMBL/GenBank/DDBJ whole genome shotgun (WGS) entry which is preliminary data.</text>
</comment>
<dbReference type="PROSITE" id="PS50405">
    <property type="entry name" value="GST_CTER"/>
    <property type="match status" value="1"/>
</dbReference>
<dbReference type="PANTHER" id="PTHR42673:SF4">
    <property type="entry name" value="MALEYLACETOACETATE ISOMERASE"/>
    <property type="match status" value="1"/>
</dbReference>
<dbReference type="Pfam" id="PF13410">
    <property type="entry name" value="GST_C_2"/>
    <property type="match status" value="1"/>
</dbReference>
<organism evidence="3 4">
    <name type="scientific">Sphingomonas brevis</name>
    <dbReference type="NCBI Taxonomy" id="2908206"/>
    <lineage>
        <taxon>Bacteria</taxon>
        <taxon>Pseudomonadati</taxon>
        <taxon>Pseudomonadota</taxon>
        <taxon>Alphaproteobacteria</taxon>
        <taxon>Sphingomonadales</taxon>
        <taxon>Sphingomonadaceae</taxon>
        <taxon>Sphingomonas</taxon>
    </lineage>
</organism>
<dbReference type="InterPro" id="IPR036282">
    <property type="entry name" value="Glutathione-S-Trfase_C_sf"/>
</dbReference>
<feature type="domain" description="GST C-terminal" evidence="2">
    <location>
        <begin position="68"/>
        <end position="214"/>
    </location>
</feature>
<protein>
    <submittedName>
        <fullName evidence="3">Glutathione S-transferase family protein</fullName>
    </submittedName>
</protein>
<dbReference type="SUPFAM" id="SSF47616">
    <property type="entry name" value="GST C-terminal domain-like"/>
    <property type="match status" value="1"/>
</dbReference>
<dbReference type="CDD" id="cd00299">
    <property type="entry name" value="GST_C_family"/>
    <property type="match status" value="1"/>
</dbReference>
<proteinExistence type="predicted"/>
<dbReference type="InterPro" id="IPR004045">
    <property type="entry name" value="Glutathione_S-Trfase_N"/>
</dbReference>
<name>A0ABT0S9N1_9SPHN</name>
<dbReference type="Gene3D" id="1.20.1050.10">
    <property type="match status" value="1"/>
</dbReference>
<evidence type="ECO:0000259" key="1">
    <source>
        <dbReference type="PROSITE" id="PS50404"/>
    </source>
</evidence>
<dbReference type="SUPFAM" id="SSF52833">
    <property type="entry name" value="Thioredoxin-like"/>
    <property type="match status" value="1"/>
</dbReference>
<evidence type="ECO:0000259" key="2">
    <source>
        <dbReference type="PROSITE" id="PS50405"/>
    </source>
</evidence>
<dbReference type="InterPro" id="IPR010987">
    <property type="entry name" value="Glutathione-S-Trfase_C-like"/>
</dbReference>
<dbReference type="InterPro" id="IPR036249">
    <property type="entry name" value="Thioredoxin-like_sf"/>
</dbReference>
<feature type="domain" description="GST N-terminal" evidence="1">
    <location>
        <begin position="1"/>
        <end position="63"/>
    </location>
</feature>
<dbReference type="CDD" id="cd00570">
    <property type="entry name" value="GST_N_family"/>
    <property type="match status" value="1"/>
</dbReference>
<dbReference type="Gene3D" id="3.40.30.10">
    <property type="entry name" value="Glutaredoxin"/>
    <property type="match status" value="1"/>
</dbReference>
<dbReference type="Pfam" id="PF13417">
    <property type="entry name" value="GST_N_3"/>
    <property type="match status" value="1"/>
</dbReference>
<gene>
    <name evidence="3" type="ORF">LZ518_08195</name>
</gene>
<reference evidence="3" key="1">
    <citation type="submission" date="2022-05" db="EMBL/GenBank/DDBJ databases">
        <authorList>
            <person name="Jo J.-H."/>
            <person name="Im W.-T."/>
        </authorList>
    </citation>
    <scope>NUCLEOTIDE SEQUENCE</scope>
    <source>
        <strain evidence="3">RB56-2</strain>
    </source>
</reference>
<evidence type="ECO:0000313" key="4">
    <source>
        <dbReference type="Proteomes" id="UP001165383"/>
    </source>
</evidence>